<dbReference type="InterPro" id="IPR001173">
    <property type="entry name" value="Glyco_trans_2-like"/>
</dbReference>
<evidence type="ECO:0000256" key="1">
    <source>
        <dbReference type="ARBA" id="ARBA00022475"/>
    </source>
</evidence>
<dbReference type="Gene3D" id="3.90.550.10">
    <property type="entry name" value="Spore Coat Polysaccharide Biosynthesis Protein SpsA, Chain A"/>
    <property type="match status" value="1"/>
</dbReference>
<keyword evidence="5" id="KW-0448">Lipopolysaccharide biosynthesis</keyword>
<feature type="domain" description="Glycosyltransferase 2-like" evidence="9">
    <location>
        <begin position="5"/>
        <end position="150"/>
    </location>
</feature>
<dbReference type="Pfam" id="PF00535">
    <property type="entry name" value="Glycos_transf_2"/>
    <property type="match status" value="1"/>
</dbReference>
<proteinExistence type="predicted"/>
<evidence type="ECO:0000256" key="7">
    <source>
        <dbReference type="ARBA" id="ARBA00023136"/>
    </source>
</evidence>
<dbReference type="CDD" id="cd04187">
    <property type="entry name" value="DPM1_like_bac"/>
    <property type="match status" value="1"/>
</dbReference>
<keyword evidence="3 10" id="KW-0808">Transferase</keyword>
<dbReference type="InterPro" id="IPR029044">
    <property type="entry name" value="Nucleotide-diphossugar_trans"/>
</dbReference>
<evidence type="ECO:0000256" key="5">
    <source>
        <dbReference type="ARBA" id="ARBA00022985"/>
    </source>
</evidence>
<dbReference type="Proteomes" id="UP000050421">
    <property type="component" value="Unassembled WGS sequence"/>
</dbReference>
<evidence type="ECO:0000259" key="9">
    <source>
        <dbReference type="Pfam" id="PF00535"/>
    </source>
</evidence>
<feature type="transmembrane region" description="Helical" evidence="8">
    <location>
        <begin position="235"/>
        <end position="256"/>
    </location>
</feature>
<organism evidence="10 11">
    <name type="scientific">Algoriphagus marincola HL-49</name>
    <dbReference type="NCBI Taxonomy" id="1305737"/>
    <lineage>
        <taxon>Bacteria</taxon>
        <taxon>Pseudomonadati</taxon>
        <taxon>Bacteroidota</taxon>
        <taxon>Cytophagia</taxon>
        <taxon>Cytophagales</taxon>
        <taxon>Cyclobacteriaceae</taxon>
        <taxon>Algoriphagus</taxon>
    </lineage>
</organism>
<evidence type="ECO:0000313" key="11">
    <source>
        <dbReference type="Proteomes" id="UP000050421"/>
    </source>
</evidence>
<dbReference type="STRING" id="1305737.GCA_000526355_02063"/>
<evidence type="ECO:0000256" key="3">
    <source>
        <dbReference type="ARBA" id="ARBA00022679"/>
    </source>
</evidence>
<feature type="transmembrane region" description="Helical" evidence="8">
    <location>
        <begin position="276"/>
        <end position="297"/>
    </location>
</feature>
<dbReference type="EMBL" id="LJXT01000181">
    <property type="protein sequence ID" value="KPQ06352.1"/>
    <property type="molecule type" value="Genomic_DNA"/>
</dbReference>
<dbReference type="PANTHER" id="PTHR48090:SF3">
    <property type="entry name" value="UNDECAPRENYL-PHOSPHATE 4-DEOXY-4-FORMAMIDO-L-ARABINOSE TRANSFERASE"/>
    <property type="match status" value="1"/>
</dbReference>
<protein>
    <submittedName>
        <fullName evidence="10">Glycosyltransferases involved in cell wall biogenesis</fullName>
    </submittedName>
</protein>
<keyword evidence="1" id="KW-1003">Cell membrane</keyword>
<dbReference type="OrthoDB" id="9807778at2"/>
<evidence type="ECO:0000256" key="2">
    <source>
        <dbReference type="ARBA" id="ARBA00022676"/>
    </source>
</evidence>
<dbReference type="GO" id="GO:0005886">
    <property type="term" value="C:plasma membrane"/>
    <property type="evidence" value="ECO:0007669"/>
    <property type="project" value="TreeGrafter"/>
</dbReference>
<dbReference type="eggNOG" id="COG1215">
    <property type="taxonomic scope" value="Bacteria"/>
</dbReference>
<keyword evidence="7 8" id="KW-0472">Membrane</keyword>
<keyword evidence="4 8" id="KW-0812">Transmembrane</keyword>
<reference evidence="10 11" key="1">
    <citation type="submission" date="2015-09" db="EMBL/GenBank/DDBJ databases">
        <title>Identification and resolution of microdiversity through metagenomic sequencing of parallel consortia.</title>
        <authorList>
            <person name="Nelson W.C."/>
            <person name="Romine M.F."/>
            <person name="Lindemann S.R."/>
        </authorList>
    </citation>
    <scope>NUCLEOTIDE SEQUENCE [LARGE SCALE GENOMIC DNA]</scope>
    <source>
        <strain evidence="10">HL-49</strain>
    </source>
</reference>
<keyword evidence="2" id="KW-0328">Glycosyltransferase</keyword>
<evidence type="ECO:0000256" key="6">
    <source>
        <dbReference type="ARBA" id="ARBA00022989"/>
    </source>
</evidence>
<sequence length="320" mass="36523">MLQISAVVPVFNEEESLSELTQWISRVMNEHGFSYEIILVNDGSTDDSWSEISRLAEGNGNIKGINFTRNYGKSAALDAGFKKAQGKVVITLDADLQDSPDEIPELYHMIHDQGYDVVSGWKKERHDPITKTIPSRFFNAVTRWISGIKLHDFNCGLKAYKLKVVKNIQVYGEMHRYIPLLAKWNGFGKIGEKVVQHQARKYGVSKFGIERFLNGFLDLISVSFVHRYKKKPMHFFGLLGTLSFVSGFLITCWLIFQKVYGLKKGLEVREIVDQPLFFLALVALIIGIQLFVTGFIAELMTSNQSKESEYKIDEEINFDY</sequence>
<dbReference type="GO" id="GO:0009103">
    <property type="term" value="P:lipopolysaccharide biosynthetic process"/>
    <property type="evidence" value="ECO:0007669"/>
    <property type="project" value="UniProtKB-KW"/>
</dbReference>
<gene>
    <name evidence="10" type="ORF">HLUCCX10_17800</name>
</gene>
<comment type="caution">
    <text evidence="10">The sequence shown here is derived from an EMBL/GenBank/DDBJ whole genome shotgun (WGS) entry which is preliminary data.</text>
</comment>
<accession>A0A0P7XYB5</accession>
<keyword evidence="6 8" id="KW-1133">Transmembrane helix</keyword>
<dbReference type="AlphaFoldDB" id="A0A0P7XYB5"/>
<evidence type="ECO:0000313" key="10">
    <source>
        <dbReference type="EMBL" id="KPQ06352.1"/>
    </source>
</evidence>
<evidence type="ECO:0000256" key="8">
    <source>
        <dbReference type="SAM" id="Phobius"/>
    </source>
</evidence>
<dbReference type="PATRIC" id="fig|1305737.6.peg.867"/>
<evidence type="ECO:0000256" key="4">
    <source>
        <dbReference type="ARBA" id="ARBA00022692"/>
    </source>
</evidence>
<dbReference type="SUPFAM" id="SSF53448">
    <property type="entry name" value="Nucleotide-diphospho-sugar transferases"/>
    <property type="match status" value="1"/>
</dbReference>
<dbReference type="PANTHER" id="PTHR48090">
    <property type="entry name" value="UNDECAPRENYL-PHOSPHATE 4-DEOXY-4-FORMAMIDO-L-ARABINOSE TRANSFERASE-RELATED"/>
    <property type="match status" value="1"/>
</dbReference>
<name>A0A0P7XYB5_9BACT</name>
<dbReference type="GO" id="GO:0099621">
    <property type="term" value="F:undecaprenyl-phosphate 4-deoxy-4-formamido-L-arabinose transferase activity"/>
    <property type="evidence" value="ECO:0007669"/>
    <property type="project" value="TreeGrafter"/>
</dbReference>
<dbReference type="InterPro" id="IPR050256">
    <property type="entry name" value="Glycosyltransferase_2"/>
</dbReference>